<comment type="similarity">
    <text evidence="1">Belongs to the bacterial ribosomal protein bS1 family.</text>
</comment>
<sequence>MVEEGKKAAGPEESFADLLHDYEQGRGEGLKVGDKVECKIVSIGADAVFVDTGAKADGVVAADELKNEEGVIPFAEGDVLQLYVVDVSGGQVKLARALSGAGSMEALRGAYESRVPVEGKVKEAVKGGFSVEVMRKRAFCPVSQMDIQYVEDPSVYVDNTYEFMIIKFEQNGRNVVLSRRELLAQAQKESAAKFQAEIKPGAIIEGTVSKLMPYGAFVELMPGLEGMAHISELSWSRVDDPSAAVQPGQRVKAKVLAVEPGKKEGRLKISLSLKQTEADPWTTLGDRFQAGDTVQGKVIRLADFGAFVEIAPGIEGLVHVSEMSYTRRISKPSDVVNPGQEISVKIKDVDLANRRISLSLRDTAGDPWEQVPEKFKIGQAYSGVVEKQEAFGIFIQLEPGVTGLLPRSRISKSQKPASFEALKPGDTVQITVDEINPTERKITLGTGEDRGAEDWKKFSKPAAAPAASAPSSGFSTLGQKLQEAMKKKK</sequence>
<dbReference type="Gene3D" id="2.40.50.140">
    <property type="entry name" value="Nucleic acid-binding proteins"/>
    <property type="match status" value="5"/>
</dbReference>
<evidence type="ECO:0000256" key="5">
    <source>
        <dbReference type="SAM" id="MobiDB-lite"/>
    </source>
</evidence>
<organism evidence="7 8">
    <name type="scientific">Desulfocurvibacter africanus subsp. africanus str. Walvis Bay</name>
    <dbReference type="NCBI Taxonomy" id="690850"/>
    <lineage>
        <taxon>Bacteria</taxon>
        <taxon>Pseudomonadati</taxon>
        <taxon>Thermodesulfobacteriota</taxon>
        <taxon>Desulfovibrionia</taxon>
        <taxon>Desulfovibrionales</taxon>
        <taxon>Desulfovibrionaceae</taxon>
        <taxon>Desulfocurvibacter</taxon>
    </lineage>
</organism>
<feature type="compositionally biased region" description="Basic and acidic residues" evidence="5">
    <location>
        <begin position="441"/>
        <end position="457"/>
    </location>
</feature>
<name>F3Z1B2_DESAF</name>
<gene>
    <name evidence="7" type="ORF">Desaf_2802</name>
</gene>
<dbReference type="SMART" id="SM00316">
    <property type="entry name" value="S1"/>
    <property type="match status" value="5"/>
</dbReference>
<accession>F3Z1B2</accession>
<dbReference type="CDD" id="cd05688">
    <property type="entry name" value="S1_RPS1_repeat_ec3"/>
    <property type="match status" value="1"/>
</dbReference>
<feature type="domain" description="S1 motif" evidence="6">
    <location>
        <begin position="378"/>
        <end position="447"/>
    </location>
</feature>
<dbReference type="InterPro" id="IPR050437">
    <property type="entry name" value="Ribos_protein_bS1-like"/>
</dbReference>
<dbReference type="RefSeq" id="WP_014260791.1">
    <property type="nucleotide sequence ID" value="NC_016629.1"/>
</dbReference>
<dbReference type="CDD" id="cd04465">
    <property type="entry name" value="S1_RPS1_repeat_ec2_hs2"/>
    <property type="match status" value="1"/>
</dbReference>
<dbReference type="CDD" id="cd00164">
    <property type="entry name" value="S1_like"/>
    <property type="match status" value="1"/>
</dbReference>
<dbReference type="AlphaFoldDB" id="F3Z1B2"/>
<dbReference type="InterPro" id="IPR003029">
    <property type="entry name" value="S1_domain"/>
</dbReference>
<dbReference type="NCBIfam" id="NF010379">
    <property type="entry name" value="PRK13806.1"/>
    <property type="match status" value="1"/>
</dbReference>
<reference evidence="7 8" key="1">
    <citation type="journal article" date="2011" name="J. Bacteriol.">
        <title>Genome sequence of the mercury-methylating and pleomorphic Desulfovibrio africanus Strain Walvis Bay.</title>
        <authorList>
            <person name="Brown S.D."/>
            <person name="Wall J.D."/>
            <person name="Kucken A.M."/>
            <person name="Gilmour C.C."/>
            <person name="Podar M."/>
            <person name="Brandt C.C."/>
            <person name="Teshima H."/>
            <person name="Detter J.C."/>
            <person name="Han C.S."/>
            <person name="Land M.L."/>
            <person name="Lucas S."/>
            <person name="Han J."/>
            <person name="Pennacchio L."/>
            <person name="Nolan M."/>
            <person name="Pitluck S."/>
            <person name="Woyke T."/>
            <person name="Goodwin L."/>
            <person name="Palumbo A.V."/>
            <person name="Elias D.A."/>
        </authorList>
    </citation>
    <scope>NUCLEOTIDE SEQUENCE [LARGE SCALE GENOMIC DNA]</scope>
    <source>
        <strain evidence="7 8">Walvis Bay</strain>
    </source>
</reference>
<proteinExistence type="inferred from homology"/>
<evidence type="ECO:0000259" key="6">
    <source>
        <dbReference type="PROSITE" id="PS50126"/>
    </source>
</evidence>
<dbReference type="PANTHER" id="PTHR10724:SF7">
    <property type="entry name" value="SMALL RIBOSOMAL SUBUNIT PROTEIN BS1C"/>
    <property type="match status" value="1"/>
</dbReference>
<keyword evidence="2" id="KW-0689">Ribosomal protein</keyword>
<evidence type="ECO:0000256" key="4">
    <source>
        <dbReference type="ARBA" id="ARBA00025604"/>
    </source>
</evidence>
<dbReference type="FunFam" id="2.40.50.140:FF:000051">
    <property type="entry name" value="RNA-binding transcriptional accessory protein"/>
    <property type="match status" value="1"/>
</dbReference>
<feature type="domain" description="S1 motif" evidence="6">
    <location>
        <begin position="201"/>
        <end position="274"/>
    </location>
</feature>
<dbReference type="HOGENOM" id="CLU_015805_2_2_7"/>
<dbReference type="SUPFAM" id="SSF50249">
    <property type="entry name" value="Nucleic acid-binding proteins"/>
    <property type="match status" value="5"/>
</dbReference>
<dbReference type="InterPro" id="IPR012340">
    <property type="entry name" value="NA-bd_OB-fold"/>
</dbReference>
<feature type="domain" description="S1 motif" evidence="6">
    <location>
        <begin position="114"/>
        <end position="180"/>
    </location>
</feature>
<dbReference type="Pfam" id="PF00575">
    <property type="entry name" value="S1"/>
    <property type="match status" value="4"/>
</dbReference>
<dbReference type="STRING" id="690850.Desaf_2802"/>
<feature type="region of interest" description="Disordered" evidence="5">
    <location>
        <begin position="441"/>
        <end position="489"/>
    </location>
</feature>
<dbReference type="GO" id="GO:0022627">
    <property type="term" value="C:cytosolic small ribosomal subunit"/>
    <property type="evidence" value="ECO:0007669"/>
    <property type="project" value="TreeGrafter"/>
</dbReference>
<evidence type="ECO:0000256" key="2">
    <source>
        <dbReference type="ARBA" id="ARBA00022980"/>
    </source>
</evidence>
<protein>
    <submittedName>
        <fullName evidence="7">RNA binding S1 domain protein</fullName>
    </submittedName>
</protein>
<feature type="compositionally biased region" description="Low complexity" evidence="5">
    <location>
        <begin position="461"/>
        <end position="472"/>
    </location>
</feature>
<dbReference type="FunFam" id="2.40.50.140:FF:000103">
    <property type="entry name" value="protein RRP5 homolog"/>
    <property type="match status" value="1"/>
</dbReference>
<evidence type="ECO:0000256" key="3">
    <source>
        <dbReference type="ARBA" id="ARBA00023274"/>
    </source>
</evidence>
<dbReference type="PROSITE" id="PS50126">
    <property type="entry name" value="S1"/>
    <property type="match status" value="5"/>
</dbReference>
<evidence type="ECO:0000313" key="8">
    <source>
        <dbReference type="Proteomes" id="UP000007844"/>
    </source>
</evidence>
<dbReference type="Proteomes" id="UP000007844">
    <property type="component" value="Chromosome"/>
</dbReference>
<evidence type="ECO:0000313" key="7">
    <source>
        <dbReference type="EMBL" id="EGJ51115.1"/>
    </source>
</evidence>
<dbReference type="InterPro" id="IPR035104">
    <property type="entry name" value="Ribosomal_protein_S1-like"/>
</dbReference>
<dbReference type="GO" id="GO:0003729">
    <property type="term" value="F:mRNA binding"/>
    <property type="evidence" value="ECO:0007669"/>
    <property type="project" value="TreeGrafter"/>
</dbReference>
<keyword evidence="3" id="KW-0687">Ribonucleoprotein</keyword>
<dbReference type="PANTHER" id="PTHR10724">
    <property type="entry name" value="30S RIBOSOMAL PROTEIN S1"/>
    <property type="match status" value="1"/>
</dbReference>
<evidence type="ECO:0000256" key="1">
    <source>
        <dbReference type="ARBA" id="ARBA00006767"/>
    </source>
</evidence>
<dbReference type="KEGG" id="daf:Desaf_2802"/>
<dbReference type="PRINTS" id="PR00681">
    <property type="entry name" value="RIBOSOMALS1"/>
</dbReference>
<feature type="domain" description="S1 motif" evidence="6">
    <location>
        <begin position="33"/>
        <end position="97"/>
    </location>
</feature>
<dbReference type="GO" id="GO:0003735">
    <property type="term" value="F:structural constituent of ribosome"/>
    <property type="evidence" value="ECO:0007669"/>
    <property type="project" value="TreeGrafter"/>
</dbReference>
<dbReference type="GO" id="GO:0006412">
    <property type="term" value="P:translation"/>
    <property type="evidence" value="ECO:0007669"/>
    <property type="project" value="TreeGrafter"/>
</dbReference>
<keyword evidence="8" id="KW-1185">Reference proteome</keyword>
<dbReference type="EMBL" id="CP003221">
    <property type="protein sequence ID" value="EGJ51115.1"/>
    <property type="molecule type" value="Genomic_DNA"/>
</dbReference>
<dbReference type="eggNOG" id="COG0539">
    <property type="taxonomic scope" value="Bacteria"/>
</dbReference>
<comment type="function">
    <text evidence="4">Binds mRNA; thus facilitating recognition of the initiation point. It is needed to translate mRNA with a short Shine-Dalgarno (SD) purine-rich sequence.</text>
</comment>
<feature type="domain" description="S1 motif" evidence="6">
    <location>
        <begin position="291"/>
        <end position="361"/>
    </location>
</feature>